<dbReference type="SMART" id="SM00364">
    <property type="entry name" value="LRR_BAC"/>
    <property type="match status" value="4"/>
</dbReference>
<keyword evidence="2" id="KW-0677">Repeat</keyword>
<feature type="region of interest" description="Disordered" evidence="4">
    <location>
        <begin position="260"/>
        <end position="285"/>
    </location>
</feature>
<dbReference type="GO" id="GO:0005737">
    <property type="term" value="C:cytoplasm"/>
    <property type="evidence" value="ECO:0007669"/>
    <property type="project" value="TreeGrafter"/>
</dbReference>
<gene>
    <name evidence="5" type="ORF">SteCoe_6464</name>
</gene>
<evidence type="ECO:0000256" key="3">
    <source>
        <dbReference type="SAM" id="Coils"/>
    </source>
</evidence>
<evidence type="ECO:0000256" key="4">
    <source>
        <dbReference type="SAM" id="MobiDB-lite"/>
    </source>
</evidence>
<proteinExistence type="predicted"/>
<dbReference type="Pfam" id="PF13855">
    <property type="entry name" value="LRR_8"/>
    <property type="match status" value="1"/>
</dbReference>
<dbReference type="EMBL" id="MPUH01000089">
    <property type="protein sequence ID" value="OMJ91099.1"/>
    <property type="molecule type" value="Genomic_DNA"/>
</dbReference>
<dbReference type="SMART" id="SM00365">
    <property type="entry name" value="LRR_SD22"/>
    <property type="match status" value="4"/>
</dbReference>
<evidence type="ECO:0000313" key="6">
    <source>
        <dbReference type="Proteomes" id="UP000187209"/>
    </source>
</evidence>
<feature type="coiled-coil region" evidence="3">
    <location>
        <begin position="389"/>
        <end position="437"/>
    </location>
</feature>
<dbReference type="Proteomes" id="UP000187209">
    <property type="component" value="Unassembled WGS sequence"/>
</dbReference>
<reference evidence="5 6" key="1">
    <citation type="submission" date="2016-11" db="EMBL/GenBank/DDBJ databases">
        <title>The macronuclear genome of Stentor coeruleus: a giant cell with tiny introns.</title>
        <authorList>
            <person name="Slabodnick M."/>
            <person name="Ruby J.G."/>
            <person name="Reiff S.B."/>
            <person name="Swart E.C."/>
            <person name="Gosai S."/>
            <person name="Prabakaran S."/>
            <person name="Witkowska E."/>
            <person name="Larue G.E."/>
            <person name="Fisher S."/>
            <person name="Freeman R.M."/>
            <person name="Gunawardena J."/>
            <person name="Chu W."/>
            <person name="Stover N.A."/>
            <person name="Gregory B.D."/>
            <person name="Nowacki M."/>
            <person name="Derisi J."/>
            <person name="Roy S.W."/>
            <person name="Marshall W.F."/>
            <person name="Sood P."/>
        </authorList>
    </citation>
    <scope>NUCLEOTIDE SEQUENCE [LARGE SCALE GENOMIC DNA]</scope>
    <source>
        <strain evidence="5">WM001</strain>
    </source>
</reference>
<dbReference type="AlphaFoldDB" id="A0A1R2CQ19"/>
<dbReference type="PROSITE" id="PS51450">
    <property type="entry name" value="LRR"/>
    <property type="match status" value="3"/>
</dbReference>
<evidence type="ECO:0000313" key="5">
    <source>
        <dbReference type="EMBL" id="OMJ91099.1"/>
    </source>
</evidence>
<dbReference type="OrthoDB" id="301030at2759"/>
<dbReference type="Gene3D" id="3.80.10.10">
    <property type="entry name" value="Ribonuclease Inhibitor"/>
    <property type="match status" value="1"/>
</dbReference>
<organism evidence="5 6">
    <name type="scientific">Stentor coeruleus</name>
    <dbReference type="NCBI Taxonomy" id="5963"/>
    <lineage>
        <taxon>Eukaryota</taxon>
        <taxon>Sar</taxon>
        <taxon>Alveolata</taxon>
        <taxon>Ciliophora</taxon>
        <taxon>Postciliodesmatophora</taxon>
        <taxon>Heterotrichea</taxon>
        <taxon>Heterotrichida</taxon>
        <taxon>Stentoridae</taxon>
        <taxon>Stentor</taxon>
    </lineage>
</organism>
<evidence type="ECO:0000256" key="1">
    <source>
        <dbReference type="ARBA" id="ARBA00022614"/>
    </source>
</evidence>
<keyword evidence="6" id="KW-1185">Reference proteome</keyword>
<accession>A0A1R2CQ19</accession>
<dbReference type="InterPro" id="IPR032675">
    <property type="entry name" value="LRR_dom_sf"/>
</dbReference>
<dbReference type="SUPFAM" id="SSF52058">
    <property type="entry name" value="L domain-like"/>
    <property type="match status" value="1"/>
</dbReference>
<sequence>MTSNANSAKELDEIDKPSALMTLVFTYKSKTSLAGLEKFKNLIELDLTGNRLFNPVFEITQLKFLKKLNVSKNNISSLWDLPKSLEKLVISANKLTTLDLVIPTLSRLQSLDISYNQITSLSPLRSLSFLQCLYASHNQISSLLAIDSFPALLEIDLESNSIPSTEICYIESNQTLCAISLKNNPIMHDVKHGQSQIFGFVEMQDGLFLRHMEKIKSMGTGKLKLFCKKNKKDENIFMSKKPVFSSRNTSMQEIYEQVIDEDPEMEESFNTSESEERGSINSSEASSSQYTFSQVSSPLLISFNTEKSPGVIVNSEETGKKTMLPIAKLQLEKITEKPTDKISYEKWSTKPESSIEFLFEDLITYCGLNELIDKSLNSCDKYEYIVNILKQREDQRKNSVQLCEELKAKVTLLENKNMELKKKRDNLKQKLKDKEGSEDLLSKTNLQLNDTIERLKLDHEESFKGKQELIIKEERYKERIKTLEDELKNSSRFNFSCSFESDASLYNNEYPEIEYRKYVLNNQAFVPNEVADYIKKLLQKITKQVSKSKKLRIQRDQLKAKLEVERYKSHPRG</sequence>
<dbReference type="InterPro" id="IPR001611">
    <property type="entry name" value="Leu-rich_rpt"/>
</dbReference>
<dbReference type="PANTHER" id="PTHR15454">
    <property type="entry name" value="NISCHARIN RELATED"/>
    <property type="match status" value="1"/>
</dbReference>
<name>A0A1R2CQ19_9CILI</name>
<protein>
    <submittedName>
        <fullName evidence="5">Uncharacterized protein</fullName>
    </submittedName>
</protein>
<feature type="coiled-coil region" evidence="3">
    <location>
        <begin position="466"/>
        <end position="493"/>
    </location>
</feature>
<dbReference type="PANTHER" id="PTHR15454:SF56">
    <property type="entry name" value="PROTEIN PHOSPHATASE 1 REGULATORY SUBUNIT 7-RELATED"/>
    <property type="match status" value="1"/>
</dbReference>
<comment type="caution">
    <text evidence="5">The sequence shown here is derived from an EMBL/GenBank/DDBJ whole genome shotgun (WGS) entry which is preliminary data.</text>
</comment>
<keyword evidence="1" id="KW-0433">Leucine-rich repeat</keyword>
<evidence type="ECO:0000256" key="2">
    <source>
        <dbReference type="ARBA" id="ARBA00022737"/>
    </source>
</evidence>
<keyword evidence="3" id="KW-0175">Coiled coil</keyword>